<protein>
    <recommendedName>
        <fullName evidence="4">tRNA pseudouridine synthase</fullName>
        <ecNumber evidence="4">5.4.99.12</ecNumber>
    </recommendedName>
</protein>
<dbReference type="AlphaFoldDB" id="A0A922IH22"/>
<feature type="domain" description="Pseudouridine synthase I TruA alpha/beta" evidence="5">
    <location>
        <begin position="3"/>
        <end position="65"/>
    </location>
</feature>
<organism evidence="6 7">
    <name type="scientific">Dermatophagoides farinae</name>
    <name type="common">American house dust mite</name>
    <dbReference type="NCBI Taxonomy" id="6954"/>
    <lineage>
        <taxon>Eukaryota</taxon>
        <taxon>Metazoa</taxon>
        <taxon>Ecdysozoa</taxon>
        <taxon>Arthropoda</taxon>
        <taxon>Chelicerata</taxon>
        <taxon>Arachnida</taxon>
        <taxon>Acari</taxon>
        <taxon>Acariformes</taxon>
        <taxon>Sarcoptiformes</taxon>
        <taxon>Astigmata</taxon>
        <taxon>Psoroptidia</taxon>
        <taxon>Analgoidea</taxon>
        <taxon>Pyroglyphidae</taxon>
        <taxon>Dermatophagoidinae</taxon>
        <taxon>Dermatophagoides</taxon>
    </lineage>
</organism>
<dbReference type="SUPFAM" id="SSF55120">
    <property type="entry name" value="Pseudouridine synthase"/>
    <property type="match status" value="1"/>
</dbReference>
<accession>A0A922IH22</accession>
<comment type="similarity">
    <text evidence="1 4">Belongs to the tRNA pseudouridine synthase TruA family.</text>
</comment>
<evidence type="ECO:0000256" key="4">
    <source>
        <dbReference type="RuleBase" id="RU003792"/>
    </source>
</evidence>
<evidence type="ECO:0000313" key="6">
    <source>
        <dbReference type="EMBL" id="KAH9530039.1"/>
    </source>
</evidence>
<name>A0A922IH22_DERFA</name>
<evidence type="ECO:0000313" key="7">
    <source>
        <dbReference type="Proteomes" id="UP000790347"/>
    </source>
</evidence>
<proteinExistence type="inferred from homology"/>
<dbReference type="InterPro" id="IPR020095">
    <property type="entry name" value="PsdUridine_synth_TruA_C"/>
</dbReference>
<reference evidence="6" key="1">
    <citation type="submission" date="2013-05" db="EMBL/GenBank/DDBJ databases">
        <authorList>
            <person name="Yim A.K.Y."/>
            <person name="Chan T.F."/>
            <person name="Ji K.M."/>
            <person name="Liu X.Y."/>
            <person name="Zhou J.W."/>
            <person name="Li R.Q."/>
            <person name="Yang K.Y."/>
            <person name="Li J."/>
            <person name="Li M."/>
            <person name="Law P.T.W."/>
            <person name="Wu Y.L."/>
            <person name="Cai Z.L."/>
            <person name="Qin H."/>
            <person name="Bao Y."/>
            <person name="Leung R.K.K."/>
            <person name="Ng P.K.S."/>
            <person name="Zou J."/>
            <person name="Zhong X.J."/>
            <person name="Ran P.X."/>
            <person name="Zhong N.S."/>
            <person name="Liu Z.G."/>
            <person name="Tsui S.K.W."/>
        </authorList>
    </citation>
    <scope>NUCLEOTIDE SEQUENCE</scope>
    <source>
        <strain evidence="6">Derf</strain>
        <tissue evidence="6">Whole organism</tissue>
    </source>
</reference>
<reference evidence="6" key="2">
    <citation type="journal article" date="2022" name="Res Sq">
        <title>Comparative Genomics Reveals Insights into the Divergent Evolution of Astigmatic Mites and Household Pest Adaptations.</title>
        <authorList>
            <person name="Xiong Q."/>
            <person name="Wan A.T.-Y."/>
            <person name="Liu X.-Y."/>
            <person name="Fung C.S.-H."/>
            <person name="Xiao X."/>
            <person name="Malainual N."/>
            <person name="Hou J."/>
            <person name="Wang L."/>
            <person name="Wang M."/>
            <person name="Yang K."/>
            <person name="Cui Y."/>
            <person name="Leung E."/>
            <person name="Nong W."/>
            <person name="Shin S.-K."/>
            <person name="Au S."/>
            <person name="Jeong K.Y."/>
            <person name="Chew F.T."/>
            <person name="Hui J."/>
            <person name="Leung T.F."/>
            <person name="Tungtrongchitr A."/>
            <person name="Zhong N."/>
            <person name="Liu Z."/>
            <person name="Tsui S."/>
        </authorList>
    </citation>
    <scope>NUCLEOTIDE SEQUENCE</scope>
    <source>
        <strain evidence="6">Derf</strain>
        <tissue evidence="6">Whole organism</tissue>
    </source>
</reference>
<gene>
    <name evidence="6" type="primary">PUS1_2</name>
    <name evidence="6" type="ORF">DERF_003878</name>
</gene>
<sequence length="150" mass="17652">MEFIVARIKGQSFMLHQIRKMIGLAISIMRGFVDQDVIKRSFSIDRIDIPMAPGLGLMLEEVHYEQYNKKYGGDGIHEPIVWDEFNDEIYDFKNKFIYPEIVATELNESSMLQWLNTLHIHTFDIRNHDERQKQRIRLNDLVNLGCIIVA</sequence>
<comment type="caution">
    <text evidence="6">The sequence shown here is derived from an EMBL/GenBank/DDBJ whole genome shotgun (WGS) entry which is preliminary data.</text>
</comment>
<dbReference type="EC" id="5.4.99.12" evidence="4"/>
<dbReference type="Gene3D" id="3.30.70.660">
    <property type="entry name" value="Pseudouridine synthase I, catalytic domain, C-terminal subdomain"/>
    <property type="match status" value="1"/>
</dbReference>
<dbReference type="InterPro" id="IPR001406">
    <property type="entry name" value="PsdUridine_synth_TruA"/>
</dbReference>
<dbReference type="InterPro" id="IPR020097">
    <property type="entry name" value="PsdUridine_synth_TruA_a/b_dom"/>
</dbReference>
<evidence type="ECO:0000256" key="3">
    <source>
        <dbReference type="ARBA" id="ARBA00023235"/>
    </source>
</evidence>
<dbReference type="InterPro" id="IPR020103">
    <property type="entry name" value="PsdUridine_synth_cat_dom_sf"/>
</dbReference>
<dbReference type="PANTHER" id="PTHR11142:SF4">
    <property type="entry name" value="PSEUDOURIDYLATE SYNTHASE 1 HOMOLOG"/>
    <property type="match status" value="1"/>
</dbReference>
<dbReference type="Proteomes" id="UP000790347">
    <property type="component" value="Unassembled WGS sequence"/>
</dbReference>
<keyword evidence="2 4" id="KW-0819">tRNA processing</keyword>
<dbReference type="GO" id="GO:1990481">
    <property type="term" value="P:mRNA pseudouridine synthesis"/>
    <property type="evidence" value="ECO:0007669"/>
    <property type="project" value="TreeGrafter"/>
</dbReference>
<dbReference type="GO" id="GO:0031119">
    <property type="term" value="P:tRNA pseudouridine synthesis"/>
    <property type="evidence" value="ECO:0007669"/>
    <property type="project" value="TreeGrafter"/>
</dbReference>
<dbReference type="GO" id="GO:0005634">
    <property type="term" value="C:nucleus"/>
    <property type="evidence" value="ECO:0007669"/>
    <property type="project" value="TreeGrafter"/>
</dbReference>
<evidence type="ECO:0000256" key="2">
    <source>
        <dbReference type="ARBA" id="ARBA00022694"/>
    </source>
</evidence>
<dbReference type="Pfam" id="PF01416">
    <property type="entry name" value="PseudoU_synth_1"/>
    <property type="match status" value="1"/>
</dbReference>
<dbReference type="GO" id="GO:0160147">
    <property type="term" value="F:tRNA pseudouridine(38-40) synthase activity"/>
    <property type="evidence" value="ECO:0007669"/>
    <property type="project" value="UniProtKB-EC"/>
</dbReference>
<dbReference type="GO" id="GO:0003723">
    <property type="term" value="F:RNA binding"/>
    <property type="evidence" value="ECO:0007669"/>
    <property type="project" value="InterPro"/>
</dbReference>
<keyword evidence="7" id="KW-1185">Reference proteome</keyword>
<keyword evidence="3 4" id="KW-0413">Isomerase</keyword>
<evidence type="ECO:0000259" key="5">
    <source>
        <dbReference type="Pfam" id="PF01416"/>
    </source>
</evidence>
<evidence type="ECO:0000256" key="1">
    <source>
        <dbReference type="ARBA" id="ARBA00009375"/>
    </source>
</evidence>
<comment type="catalytic activity">
    <reaction evidence="4">
        <text>uridine(38/39/40) in tRNA = pseudouridine(38/39/40) in tRNA</text>
        <dbReference type="Rhea" id="RHEA:22376"/>
        <dbReference type="Rhea" id="RHEA-COMP:10085"/>
        <dbReference type="Rhea" id="RHEA-COMP:10087"/>
        <dbReference type="ChEBI" id="CHEBI:65314"/>
        <dbReference type="ChEBI" id="CHEBI:65315"/>
        <dbReference type="EC" id="5.4.99.12"/>
    </reaction>
</comment>
<dbReference type="FunFam" id="3.30.70.660:FF:000002">
    <property type="entry name" value="tRNA pseudouridine synthase"/>
    <property type="match status" value="1"/>
</dbReference>
<dbReference type="PANTHER" id="PTHR11142">
    <property type="entry name" value="PSEUDOURIDYLATE SYNTHASE"/>
    <property type="match status" value="1"/>
</dbReference>
<dbReference type="EMBL" id="ASGP02000001">
    <property type="protein sequence ID" value="KAH9530039.1"/>
    <property type="molecule type" value="Genomic_DNA"/>
</dbReference>